<reference evidence="1" key="1">
    <citation type="journal article" date="2014" name="Front. Microbiol.">
        <title>High frequency of phylogenetically diverse reductive dehalogenase-homologous genes in deep subseafloor sedimentary metagenomes.</title>
        <authorList>
            <person name="Kawai M."/>
            <person name="Futagami T."/>
            <person name="Toyoda A."/>
            <person name="Takaki Y."/>
            <person name="Nishi S."/>
            <person name="Hori S."/>
            <person name="Arai W."/>
            <person name="Tsubouchi T."/>
            <person name="Morono Y."/>
            <person name="Uchiyama I."/>
            <person name="Ito T."/>
            <person name="Fujiyama A."/>
            <person name="Inagaki F."/>
            <person name="Takami H."/>
        </authorList>
    </citation>
    <scope>NUCLEOTIDE SEQUENCE</scope>
    <source>
        <strain evidence="1">Expedition CK06-06</strain>
    </source>
</reference>
<gene>
    <name evidence="1" type="ORF">S01H1_26625</name>
</gene>
<name>X0VC41_9ZZZZ</name>
<sequence length="64" mass="7633">MEATRSFFQGKQVAGNELPYIFEHTLAYAYGWELSAIRELDLYDFQLHLYMCLARLEIDHNFEL</sequence>
<comment type="caution">
    <text evidence="1">The sequence shown here is derived from an EMBL/GenBank/DDBJ whole genome shotgun (WGS) entry which is preliminary data.</text>
</comment>
<protein>
    <submittedName>
        <fullName evidence="1">Uncharacterized protein</fullName>
    </submittedName>
</protein>
<dbReference type="EMBL" id="BARS01016146">
    <property type="protein sequence ID" value="GAF98155.1"/>
    <property type="molecule type" value="Genomic_DNA"/>
</dbReference>
<feature type="non-terminal residue" evidence="1">
    <location>
        <position position="64"/>
    </location>
</feature>
<accession>X0VC41</accession>
<proteinExistence type="predicted"/>
<dbReference type="AlphaFoldDB" id="X0VC41"/>
<organism evidence="1">
    <name type="scientific">marine sediment metagenome</name>
    <dbReference type="NCBI Taxonomy" id="412755"/>
    <lineage>
        <taxon>unclassified sequences</taxon>
        <taxon>metagenomes</taxon>
        <taxon>ecological metagenomes</taxon>
    </lineage>
</organism>
<evidence type="ECO:0000313" key="1">
    <source>
        <dbReference type="EMBL" id="GAF98155.1"/>
    </source>
</evidence>